<evidence type="ECO:0000313" key="3">
    <source>
        <dbReference type="Proteomes" id="UP001469553"/>
    </source>
</evidence>
<gene>
    <name evidence="2" type="ORF">AMECASPLE_021632</name>
</gene>
<dbReference type="Proteomes" id="UP001469553">
    <property type="component" value="Unassembled WGS sequence"/>
</dbReference>
<feature type="compositionally biased region" description="Low complexity" evidence="1">
    <location>
        <begin position="16"/>
        <end position="27"/>
    </location>
</feature>
<name>A0ABV0YQH1_9TELE</name>
<proteinExistence type="predicted"/>
<evidence type="ECO:0000256" key="1">
    <source>
        <dbReference type="SAM" id="MobiDB-lite"/>
    </source>
</evidence>
<reference evidence="2 3" key="1">
    <citation type="submission" date="2021-06" db="EMBL/GenBank/DDBJ databases">
        <authorList>
            <person name="Palmer J.M."/>
        </authorList>
    </citation>
    <scope>NUCLEOTIDE SEQUENCE [LARGE SCALE GENOMIC DNA]</scope>
    <source>
        <strain evidence="2 3">AS_MEX2019</strain>
        <tissue evidence="2">Muscle</tissue>
    </source>
</reference>
<feature type="region of interest" description="Disordered" evidence="1">
    <location>
        <begin position="1"/>
        <end position="30"/>
    </location>
</feature>
<evidence type="ECO:0000313" key="2">
    <source>
        <dbReference type="EMBL" id="MEQ2296113.1"/>
    </source>
</evidence>
<comment type="caution">
    <text evidence="2">The sequence shown here is derived from an EMBL/GenBank/DDBJ whole genome shotgun (WGS) entry which is preliminary data.</text>
</comment>
<organism evidence="2 3">
    <name type="scientific">Ameca splendens</name>
    <dbReference type="NCBI Taxonomy" id="208324"/>
    <lineage>
        <taxon>Eukaryota</taxon>
        <taxon>Metazoa</taxon>
        <taxon>Chordata</taxon>
        <taxon>Craniata</taxon>
        <taxon>Vertebrata</taxon>
        <taxon>Euteleostomi</taxon>
        <taxon>Actinopterygii</taxon>
        <taxon>Neopterygii</taxon>
        <taxon>Teleostei</taxon>
        <taxon>Neoteleostei</taxon>
        <taxon>Acanthomorphata</taxon>
        <taxon>Ovalentaria</taxon>
        <taxon>Atherinomorphae</taxon>
        <taxon>Cyprinodontiformes</taxon>
        <taxon>Goodeidae</taxon>
        <taxon>Ameca</taxon>
    </lineage>
</organism>
<protein>
    <submittedName>
        <fullName evidence="2">Uncharacterized protein</fullName>
    </submittedName>
</protein>
<sequence>MTPGDSIQSAAALPASRSGGCSMPSSSKQGVAHLAPSVQLGAVKHAAPHLQNATVKPAAGFQSTAAQLASCLQTAKTQSFSACLRHRCWYLTSHLHHHHLQSPL</sequence>
<keyword evidence="3" id="KW-1185">Reference proteome</keyword>
<accession>A0ABV0YQH1</accession>
<dbReference type="EMBL" id="JAHRIP010039497">
    <property type="protein sequence ID" value="MEQ2296113.1"/>
    <property type="molecule type" value="Genomic_DNA"/>
</dbReference>